<evidence type="ECO:0000259" key="2">
    <source>
        <dbReference type="Pfam" id="PF13635"/>
    </source>
</evidence>
<dbReference type="KEGG" id="mmil:sm9_1138"/>
<dbReference type="AlphaFoldDB" id="A0A0U3DSL2"/>
<dbReference type="EMBL" id="CP011266">
    <property type="protein sequence ID" value="ALT68922.1"/>
    <property type="molecule type" value="Genomic_DNA"/>
</dbReference>
<evidence type="ECO:0000313" key="4">
    <source>
        <dbReference type="Proteomes" id="UP000067738"/>
    </source>
</evidence>
<dbReference type="RefSeq" id="WP_058739200.1">
    <property type="nucleotide sequence ID" value="NZ_CP011266.1"/>
</dbReference>
<protein>
    <submittedName>
        <fullName evidence="3">ATPase</fullName>
    </submittedName>
</protein>
<name>A0A0U3DSL2_9EURY</name>
<dbReference type="InterPro" id="IPR027417">
    <property type="entry name" value="P-loop_NTPase"/>
</dbReference>
<evidence type="ECO:0000313" key="3">
    <source>
        <dbReference type="EMBL" id="ALT68922.1"/>
    </source>
</evidence>
<dbReference type="PATRIC" id="fig|230361.4.peg.1175"/>
<dbReference type="Proteomes" id="UP000067738">
    <property type="component" value="Chromosome"/>
</dbReference>
<dbReference type="OrthoDB" id="358600at2157"/>
<organism evidence="3 4">
    <name type="scientific">Methanobrevibacter millerae</name>
    <dbReference type="NCBI Taxonomy" id="230361"/>
    <lineage>
        <taxon>Archaea</taxon>
        <taxon>Methanobacteriati</taxon>
        <taxon>Methanobacteriota</taxon>
        <taxon>Methanomada group</taxon>
        <taxon>Methanobacteria</taxon>
        <taxon>Methanobacteriales</taxon>
        <taxon>Methanobacteriaceae</taxon>
        <taxon>Methanobrevibacter</taxon>
    </lineage>
</organism>
<dbReference type="PANTHER" id="PTHR42990:SF1">
    <property type="entry name" value="AAA+ ATPASE DOMAIN-CONTAINING PROTEIN"/>
    <property type="match status" value="1"/>
</dbReference>
<keyword evidence="4" id="KW-1185">Reference proteome</keyword>
<proteinExistence type="predicted"/>
<accession>A0A0U3DSL2</accession>
<reference evidence="3 4" key="1">
    <citation type="submission" date="2015-04" db="EMBL/GenBank/DDBJ databases">
        <title>The complete genome sequence of the rumen methanogen Methanobrevibacter millerae SM9.</title>
        <authorList>
            <person name="Leahy S.C."/>
            <person name="Kelly W.J."/>
            <person name="Pacheco D.M."/>
            <person name="Li D."/>
            <person name="Altermann E."/>
            <person name="Attwood G.T."/>
        </authorList>
    </citation>
    <scope>NUCLEOTIDE SEQUENCE [LARGE SCALE GENOMIC DNA]</scope>
    <source>
        <strain evidence="3 4">SM9</strain>
    </source>
</reference>
<dbReference type="InterPro" id="IPR025420">
    <property type="entry name" value="DUF4143"/>
</dbReference>
<dbReference type="SUPFAM" id="SSF52540">
    <property type="entry name" value="P-loop containing nucleoside triphosphate hydrolases"/>
    <property type="match status" value="1"/>
</dbReference>
<dbReference type="GeneID" id="26736099"/>
<sequence>MNDLQKTYIRNQILTMPMKVNQELSYKDEKFNRRSDYYNIIDYIDKFLKGESINRFLVLPGLRDVGKTTILFQVYEYLLKEKNINQQNILYFSCDRLRRTGEADIFDVVNYYCETFHNSIIETLTQPVFILIDEAQYDKQWALNGKIIFDASKNIFMIFSGSSALKLSNNPDAARRLLNIPIYPLTYSQHLKLKYGDYKNNISDSIIQMIFEGETHNSTEVERRIMKIYSNFRNYDISEWRTFLQFGGFPSSFYQNTDDITKKIVNMIEKVVMTDMNNIEGINTDTQNLAFQILNYFAFQNPGEVSIGSLSNLFDAKKPLVTKVINILEKTQLIFHIEAFTSSVKRTTKPNEYFFATSSLKHILSLDVGNAILEDETAYFGKLLENYVASSFHNLDNKSKISYKIYYDDSKKKSSDKNVDFIVQRGLEKPVPIEVSCGDKDKSQIKHAINRYKSTHGIIISKTTINIVKKDNIIYLPPEIFAFM</sequence>
<feature type="domain" description="DUF4143" evidence="2">
    <location>
        <begin position="292"/>
        <end position="436"/>
    </location>
</feature>
<dbReference type="PANTHER" id="PTHR42990">
    <property type="entry name" value="ATPASE"/>
    <property type="match status" value="1"/>
</dbReference>
<gene>
    <name evidence="3" type="ORF">sm9_1138</name>
</gene>
<dbReference type="Pfam" id="PF13635">
    <property type="entry name" value="DUF4143"/>
    <property type="match status" value="1"/>
</dbReference>
<dbReference type="Pfam" id="PF13173">
    <property type="entry name" value="AAA_14"/>
    <property type="match status" value="1"/>
</dbReference>
<feature type="domain" description="AAA" evidence="1">
    <location>
        <begin position="55"/>
        <end position="189"/>
    </location>
</feature>
<evidence type="ECO:0000259" key="1">
    <source>
        <dbReference type="Pfam" id="PF13173"/>
    </source>
</evidence>
<dbReference type="InterPro" id="IPR041682">
    <property type="entry name" value="AAA_14"/>
</dbReference>